<dbReference type="AlphaFoldDB" id="A0A2K8NWF2"/>
<name>A0A2K8NWF2_9MOLU</name>
<keyword evidence="3" id="KW-1185">Reference proteome</keyword>
<evidence type="ECO:0000313" key="2">
    <source>
        <dbReference type="EMBL" id="ATZ18149.1"/>
    </source>
</evidence>
<dbReference type="KEGG" id="eml:EMELA_v1c06420"/>
<dbReference type="RefSeq" id="WP_156932113.1">
    <property type="nucleotide sequence ID" value="NZ_CP024964.1"/>
</dbReference>
<sequence>MTSEPAKTEGSVTLTITKFDDNSNSGSGEGSETQVTAFHSTYQTNTLTN</sequence>
<dbReference type="EMBL" id="CP024964">
    <property type="protein sequence ID" value="ATZ18149.1"/>
    <property type="molecule type" value="Genomic_DNA"/>
</dbReference>
<feature type="compositionally biased region" description="Polar residues" evidence="1">
    <location>
        <begin position="33"/>
        <end position="49"/>
    </location>
</feature>
<reference evidence="2 3" key="1">
    <citation type="submission" date="2017-11" db="EMBL/GenBank/DDBJ databases">
        <title>Genome sequence of Entomoplasma melaleucae M1 (ATCC 49191).</title>
        <authorList>
            <person name="Lo W.-S."/>
            <person name="Gasparich G.E."/>
            <person name="Kuo C.-H."/>
        </authorList>
    </citation>
    <scope>NUCLEOTIDE SEQUENCE [LARGE SCALE GENOMIC DNA]</scope>
    <source>
        <strain evidence="2 3">M1</strain>
    </source>
</reference>
<feature type="compositionally biased region" description="Low complexity" evidence="1">
    <location>
        <begin position="22"/>
        <end position="32"/>
    </location>
</feature>
<proteinExistence type="predicted"/>
<accession>A0A2K8NWF2</accession>
<evidence type="ECO:0000313" key="3">
    <source>
        <dbReference type="Proteomes" id="UP000231896"/>
    </source>
</evidence>
<dbReference type="Proteomes" id="UP000231896">
    <property type="component" value="Chromosome"/>
</dbReference>
<feature type="region of interest" description="Disordered" evidence="1">
    <location>
        <begin position="1"/>
        <end position="49"/>
    </location>
</feature>
<gene>
    <name evidence="2" type="ORF">EMELA_v1c06420</name>
</gene>
<evidence type="ECO:0000256" key="1">
    <source>
        <dbReference type="SAM" id="MobiDB-lite"/>
    </source>
</evidence>
<protein>
    <submittedName>
        <fullName evidence="2">Uncharacterized protein</fullName>
    </submittedName>
</protein>
<organism evidence="2 3">
    <name type="scientific">Mesoplasma melaleucae</name>
    <dbReference type="NCBI Taxonomy" id="81459"/>
    <lineage>
        <taxon>Bacteria</taxon>
        <taxon>Bacillati</taxon>
        <taxon>Mycoplasmatota</taxon>
        <taxon>Mollicutes</taxon>
        <taxon>Entomoplasmatales</taxon>
        <taxon>Entomoplasmataceae</taxon>
        <taxon>Mesoplasma</taxon>
    </lineage>
</organism>
<feature type="compositionally biased region" description="Polar residues" evidence="1">
    <location>
        <begin position="1"/>
        <end position="16"/>
    </location>
</feature>